<accession>A0ABR9JCA2</accession>
<proteinExistence type="predicted"/>
<protein>
    <submittedName>
        <fullName evidence="1">Uncharacterized protein</fullName>
    </submittedName>
</protein>
<reference evidence="1 2" key="1">
    <citation type="submission" date="2020-10" db="EMBL/GenBank/DDBJ databases">
        <title>Sequencing the genomes of 1000 actinobacteria strains.</title>
        <authorList>
            <person name="Klenk H.-P."/>
        </authorList>
    </citation>
    <scope>NUCLEOTIDE SEQUENCE [LARGE SCALE GENOMIC DNA]</scope>
    <source>
        <strain evidence="1 2">DSM 15666</strain>
    </source>
</reference>
<dbReference type="EMBL" id="JADBED010000001">
    <property type="protein sequence ID" value="MBE1523408.1"/>
    <property type="molecule type" value="Genomic_DNA"/>
</dbReference>
<comment type="caution">
    <text evidence="1">The sequence shown here is derived from an EMBL/GenBank/DDBJ whole genome shotgun (WGS) entry which is preliminary data.</text>
</comment>
<sequence>MYSLSGVKSYVPQSKCFIDVFLALILLHLYA</sequence>
<evidence type="ECO:0000313" key="2">
    <source>
        <dbReference type="Proteomes" id="UP000643525"/>
    </source>
</evidence>
<dbReference type="Proteomes" id="UP000643525">
    <property type="component" value="Unassembled WGS sequence"/>
</dbReference>
<organism evidence="1 2">
    <name type="scientific">Nesterenkonia lutea</name>
    <dbReference type="NCBI Taxonomy" id="272919"/>
    <lineage>
        <taxon>Bacteria</taxon>
        <taxon>Bacillati</taxon>
        <taxon>Actinomycetota</taxon>
        <taxon>Actinomycetes</taxon>
        <taxon>Micrococcales</taxon>
        <taxon>Micrococcaceae</taxon>
        <taxon>Nesterenkonia</taxon>
    </lineage>
</organism>
<keyword evidence="2" id="KW-1185">Reference proteome</keyword>
<evidence type="ECO:0000313" key="1">
    <source>
        <dbReference type="EMBL" id="MBE1523408.1"/>
    </source>
</evidence>
<gene>
    <name evidence="1" type="ORF">H4W27_000526</name>
</gene>
<name>A0ABR9JCA2_9MICC</name>